<accession>A0A4Z1C5H6</accession>
<evidence type="ECO:0000313" key="12">
    <source>
        <dbReference type="EMBL" id="TGN41721.1"/>
    </source>
</evidence>
<proteinExistence type="inferred from homology"/>
<dbReference type="Pfam" id="PF04612">
    <property type="entry name" value="T2SSM"/>
    <property type="match status" value="1"/>
</dbReference>
<gene>
    <name evidence="12" type="ORF">E5Q11_04120</name>
</gene>
<comment type="similarity">
    <text evidence="2 10">Belongs to the GSP M family.</text>
</comment>
<dbReference type="Gene3D" id="3.30.1360.100">
    <property type="entry name" value="General secretion pathway protein M, EpsM"/>
    <property type="match status" value="1"/>
</dbReference>
<dbReference type="GO" id="GO:0005886">
    <property type="term" value="C:plasma membrane"/>
    <property type="evidence" value="ECO:0007669"/>
    <property type="project" value="UniProtKB-SubCell"/>
</dbReference>
<keyword evidence="3 10" id="KW-0813">Transport</keyword>
<keyword evidence="6 11" id="KW-0812">Transmembrane</keyword>
<evidence type="ECO:0000256" key="10">
    <source>
        <dbReference type="PIRNR" id="PIRNR006291"/>
    </source>
</evidence>
<keyword evidence="9 10" id="KW-0472">Membrane</keyword>
<protein>
    <recommendedName>
        <fullName evidence="10">Type II secretion system protein M</fullName>
        <shortName evidence="10">T2SS protein M</shortName>
    </recommendedName>
    <alternativeName>
        <fullName evidence="10">General secretion pathway protein M</fullName>
    </alternativeName>
</protein>
<comment type="caution">
    <text evidence="12">The sequence shown here is derived from an EMBL/GenBank/DDBJ whole genome shotgun (WGS) entry which is preliminary data.</text>
</comment>
<dbReference type="InterPro" id="IPR023229">
    <property type="entry name" value="T2SS_M_periplasmic_sf"/>
</dbReference>
<keyword evidence="4 10" id="KW-1003">Cell membrane</keyword>
<evidence type="ECO:0000256" key="4">
    <source>
        <dbReference type="ARBA" id="ARBA00022475"/>
    </source>
</evidence>
<dbReference type="GO" id="GO:0015628">
    <property type="term" value="P:protein secretion by the type II secretion system"/>
    <property type="evidence" value="ECO:0007669"/>
    <property type="project" value="InterPro"/>
</dbReference>
<dbReference type="OrthoDB" id="6624834at2"/>
<evidence type="ECO:0000256" key="1">
    <source>
        <dbReference type="ARBA" id="ARBA00004377"/>
    </source>
</evidence>
<feature type="transmembrane region" description="Helical" evidence="11">
    <location>
        <begin position="28"/>
        <end position="46"/>
    </location>
</feature>
<organism evidence="12 13">
    <name type="scientific">Marinobacter confluentis</name>
    <dbReference type="NCBI Taxonomy" id="1697557"/>
    <lineage>
        <taxon>Bacteria</taxon>
        <taxon>Pseudomonadati</taxon>
        <taxon>Pseudomonadota</taxon>
        <taxon>Gammaproteobacteria</taxon>
        <taxon>Pseudomonadales</taxon>
        <taxon>Marinobacteraceae</taxon>
        <taxon>Marinobacter</taxon>
    </lineage>
</organism>
<dbReference type="EMBL" id="SRPF01000001">
    <property type="protein sequence ID" value="TGN41721.1"/>
    <property type="molecule type" value="Genomic_DNA"/>
</dbReference>
<evidence type="ECO:0000313" key="13">
    <source>
        <dbReference type="Proteomes" id="UP000298325"/>
    </source>
</evidence>
<evidence type="ECO:0000256" key="11">
    <source>
        <dbReference type="SAM" id="Phobius"/>
    </source>
</evidence>
<dbReference type="RefSeq" id="WP_135802106.1">
    <property type="nucleotide sequence ID" value="NZ_SRPF01000001.1"/>
</dbReference>
<evidence type="ECO:0000256" key="7">
    <source>
        <dbReference type="ARBA" id="ARBA00022927"/>
    </source>
</evidence>
<keyword evidence="5 10" id="KW-0997">Cell inner membrane</keyword>
<dbReference type="InterPro" id="IPR007690">
    <property type="entry name" value="T2SS_GspM"/>
</dbReference>
<evidence type="ECO:0000256" key="9">
    <source>
        <dbReference type="ARBA" id="ARBA00023136"/>
    </source>
</evidence>
<sequence length="176" mass="19461">MISRLREHPMIGKLTAQYDQLPRRDQQALMVLFIAVFLGILYFAIWRPAVTFHDNAVSSRENAEELMAWLEANRASLQRLAGGAGSQASTNVDRPVDGRALMALVTRSAGESGLALQRFEPSGDDAIRVWLDKVPFGQVAGWLETLNVNNGVEIEQASMDRQNEPGLVSVRLTLTI</sequence>
<keyword evidence="8 11" id="KW-1133">Transmembrane helix</keyword>
<name>A0A4Z1C5H6_9GAMM</name>
<comment type="function">
    <text evidence="10">Inner membrane component of the type II secretion system required for the energy-dependent secretion of extracellular factors such as proteases and toxins from the periplasm.</text>
</comment>
<evidence type="ECO:0000256" key="3">
    <source>
        <dbReference type="ARBA" id="ARBA00022448"/>
    </source>
</evidence>
<comment type="subcellular location">
    <subcellularLocation>
        <location evidence="1">Cell inner membrane</location>
        <topology evidence="1">Single-pass membrane protein</topology>
    </subcellularLocation>
</comment>
<evidence type="ECO:0000256" key="5">
    <source>
        <dbReference type="ARBA" id="ARBA00022519"/>
    </source>
</evidence>
<dbReference type="PIRSF" id="PIRSF006291">
    <property type="entry name" value="GspM"/>
    <property type="match status" value="1"/>
</dbReference>
<dbReference type="SUPFAM" id="SSF103054">
    <property type="entry name" value="General secretion pathway protein M, EpsM"/>
    <property type="match status" value="1"/>
</dbReference>
<evidence type="ECO:0000256" key="6">
    <source>
        <dbReference type="ARBA" id="ARBA00022692"/>
    </source>
</evidence>
<reference evidence="12 13" key="1">
    <citation type="submission" date="2019-04" db="EMBL/GenBank/DDBJ databases">
        <authorList>
            <person name="Park S."/>
            <person name="Yoon J.-H."/>
        </authorList>
    </citation>
    <scope>NUCLEOTIDE SEQUENCE [LARGE SCALE GENOMIC DNA]</scope>
    <source>
        <strain evidence="12 13">HJM-18</strain>
    </source>
</reference>
<dbReference type="GO" id="GO:0015627">
    <property type="term" value="C:type II protein secretion system complex"/>
    <property type="evidence" value="ECO:0007669"/>
    <property type="project" value="InterPro"/>
</dbReference>
<keyword evidence="13" id="KW-1185">Reference proteome</keyword>
<keyword evidence="7 10" id="KW-0653">Protein transport</keyword>
<dbReference type="Proteomes" id="UP000298325">
    <property type="component" value="Unassembled WGS sequence"/>
</dbReference>
<dbReference type="AlphaFoldDB" id="A0A4Z1C5H6"/>
<evidence type="ECO:0000256" key="8">
    <source>
        <dbReference type="ARBA" id="ARBA00022989"/>
    </source>
</evidence>
<evidence type="ECO:0000256" key="2">
    <source>
        <dbReference type="ARBA" id="ARBA00010637"/>
    </source>
</evidence>